<dbReference type="SUPFAM" id="SSF50630">
    <property type="entry name" value="Acid proteases"/>
    <property type="match status" value="1"/>
</dbReference>
<feature type="compositionally biased region" description="Basic and acidic residues" evidence="1">
    <location>
        <begin position="672"/>
        <end position="688"/>
    </location>
</feature>
<name>A0A9R0J3M4_SPIOL</name>
<protein>
    <recommendedName>
        <fullName evidence="2">Retrotransposon gag domain-containing protein</fullName>
    </recommendedName>
</protein>
<organism evidence="3 4">
    <name type="scientific">Spinacia oleracea</name>
    <name type="common">Spinach</name>
    <dbReference type="NCBI Taxonomy" id="3562"/>
    <lineage>
        <taxon>Eukaryota</taxon>
        <taxon>Viridiplantae</taxon>
        <taxon>Streptophyta</taxon>
        <taxon>Embryophyta</taxon>
        <taxon>Tracheophyta</taxon>
        <taxon>Spermatophyta</taxon>
        <taxon>Magnoliopsida</taxon>
        <taxon>eudicotyledons</taxon>
        <taxon>Gunneridae</taxon>
        <taxon>Pentapetalae</taxon>
        <taxon>Caryophyllales</taxon>
        <taxon>Chenopodiaceae</taxon>
        <taxon>Chenopodioideae</taxon>
        <taxon>Anserineae</taxon>
        <taxon>Spinacia</taxon>
    </lineage>
</organism>
<feature type="compositionally biased region" description="Polar residues" evidence="1">
    <location>
        <begin position="92"/>
        <end position="101"/>
    </location>
</feature>
<dbReference type="GeneID" id="110798457"/>
<feature type="region of interest" description="Disordered" evidence="1">
    <location>
        <begin position="440"/>
        <end position="461"/>
    </location>
</feature>
<dbReference type="Pfam" id="PF03732">
    <property type="entry name" value="Retrotrans_gag"/>
    <property type="match status" value="1"/>
</dbReference>
<evidence type="ECO:0000313" key="4">
    <source>
        <dbReference type="RefSeq" id="XP_021859324.2"/>
    </source>
</evidence>
<feature type="region of interest" description="Disordered" evidence="1">
    <location>
        <begin position="314"/>
        <end position="362"/>
    </location>
</feature>
<evidence type="ECO:0000259" key="2">
    <source>
        <dbReference type="Pfam" id="PF03732"/>
    </source>
</evidence>
<dbReference type="Proteomes" id="UP000813463">
    <property type="component" value="Chromosome 5"/>
</dbReference>
<reference evidence="4" key="2">
    <citation type="submission" date="2025-08" db="UniProtKB">
        <authorList>
            <consortium name="RefSeq"/>
        </authorList>
    </citation>
    <scope>IDENTIFICATION</scope>
    <source>
        <tissue evidence="4">Leaf</tissue>
    </source>
</reference>
<sequence length="709" mass="79873">MPLRSNVWRAGESSRPHASRGISHVPERSEIDRGLQTSLPRRDHVIRPPSTGNPPAILRPASRCQEYHEAESELSDTGSTPVMEDPPFYPSTRGQTQMTPNRVSLRPRLLSSRREPTYHIQQGFNNLTLRHMSTPFSEDIMNAPKEPKVKTPTIEAYDGTTDPDMHLVAYLHHMYVQGTNEATWCKYFPATLKGVASKWFERLPLGSIASFNELQTLFSTRFMAHKEERKTSMHLGRIQQGKDESLRSYVKRFNPEAGQIPELPDDVSFDNFIRGLKKGSFKFDLVKKSVRTMAEVLDEAEAFIHATEICSASKDGRTGEATDSSGKKDKIDRKAPRVNGSWALSKEHGTNSPGHKRERPQEREYFEYNTDLLTILKDIRTRFDLERPFPMKSPAESRYPKLYCQFHEDIGHETKNCRSLKRALDGLASKVHLKNYLQRNAHGSGKNQYKKNKSLVSPTEGNHNEGGFVAVISGGPAARGPTMRGQKDYARRLGQVMLSGKSPLDPFPRIEICESDGGRVATPHDDPLVVEFKISNMRVKRILIDTGSSSDIMSVECLNRLEHDPKTIESTHYPIIGFGESIIHPVGVITLPVRIGDRKDGRKMEVNFLIVKDLIAYNVILGRPTLNKIKVVVVTHLMLLKFVCDDGAIGTIHGDQQQVRDCYLTTLNPSAWKKDSAEARSKRKHEEELPATNESKPAKTEPVKIEKSG</sequence>
<feature type="compositionally biased region" description="Basic and acidic residues" evidence="1">
    <location>
        <begin position="696"/>
        <end position="709"/>
    </location>
</feature>
<reference evidence="3" key="1">
    <citation type="journal article" date="2021" name="Nat. Commun.">
        <title>Genomic analyses provide insights into spinach domestication and the genetic basis of agronomic traits.</title>
        <authorList>
            <person name="Cai X."/>
            <person name="Sun X."/>
            <person name="Xu C."/>
            <person name="Sun H."/>
            <person name="Wang X."/>
            <person name="Ge C."/>
            <person name="Zhang Z."/>
            <person name="Wang Q."/>
            <person name="Fei Z."/>
            <person name="Jiao C."/>
            <person name="Wang Q."/>
        </authorList>
    </citation>
    <scope>NUCLEOTIDE SEQUENCE [LARGE SCALE GENOMIC DNA]</scope>
    <source>
        <strain evidence="3">cv. Varoflay</strain>
    </source>
</reference>
<feature type="region of interest" description="Disordered" evidence="1">
    <location>
        <begin position="672"/>
        <end position="709"/>
    </location>
</feature>
<dbReference type="KEGG" id="soe:110798457"/>
<dbReference type="Gene3D" id="2.40.70.10">
    <property type="entry name" value="Acid Proteases"/>
    <property type="match status" value="1"/>
</dbReference>
<evidence type="ECO:0000313" key="3">
    <source>
        <dbReference type="Proteomes" id="UP000813463"/>
    </source>
</evidence>
<dbReference type="AlphaFoldDB" id="A0A9R0J3M4"/>
<feature type="domain" description="Retrotransposon gag" evidence="2">
    <location>
        <begin position="186"/>
        <end position="277"/>
    </location>
</feature>
<evidence type="ECO:0000256" key="1">
    <source>
        <dbReference type="SAM" id="MobiDB-lite"/>
    </source>
</evidence>
<dbReference type="CDD" id="cd00303">
    <property type="entry name" value="retropepsin_like"/>
    <property type="match status" value="1"/>
</dbReference>
<dbReference type="RefSeq" id="XP_021859324.2">
    <property type="nucleotide sequence ID" value="XM_022003632.2"/>
</dbReference>
<feature type="region of interest" description="Disordered" evidence="1">
    <location>
        <begin position="65"/>
        <end position="101"/>
    </location>
</feature>
<feature type="compositionally biased region" description="Basic and acidic residues" evidence="1">
    <location>
        <begin position="314"/>
        <end position="335"/>
    </location>
</feature>
<keyword evidence="3" id="KW-1185">Reference proteome</keyword>
<dbReference type="PANTHER" id="PTHR33223:SF10">
    <property type="entry name" value="AMINOTRANSFERASE-LIKE PLANT MOBILE DOMAIN-CONTAINING PROTEIN"/>
    <property type="match status" value="1"/>
</dbReference>
<dbReference type="InterPro" id="IPR021109">
    <property type="entry name" value="Peptidase_aspartic_dom_sf"/>
</dbReference>
<dbReference type="InterPro" id="IPR005162">
    <property type="entry name" value="Retrotrans_gag_dom"/>
</dbReference>
<accession>A0A9R0J3M4</accession>
<feature type="region of interest" description="Disordered" evidence="1">
    <location>
        <begin position="1"/>
        <end position="37"/>
    </location>
</feature>
<proteinExistence type="predicted"/>
<gene>
    <name evidence="4" type="primary">LOC110798457</name>
</gene>
<dbReference type="PANTHER" id="PTHR33223">
    <property type="entry name" value="CCHC-TYPE DOMAIN-CONTAINING PROTEIN"/>
    <property type="match status" value="1"/>
</dbReference>